<organism evidence="1 2">
    <name type="scientific">Cycloclasticus pugetii</name>
    <dbReference type="NCBI Taxonomy" id="34068"/>
    <lineage>
        <taxon>Bacteria</taxon>
        <taxon>Pseudomonadati</taxon>
        <taxon>Pseudomonadota</taxon>
        <taxon>Gammaproteobacteria</taxon>
        <taxon>Thiotrichales</taxon>
        <taxon>Piscirickettsiaceae</taxon>
        <taxon>Cycloclasticus</taxon>
    </lineage>
</organism>
<gene>
    <name evidence="1" type="ORF">L196_09809</name>
</gene>
<name>A0AB33YZJ1_9GAMM</name>
<reference evidence="1 2" key="1">
    <citation type="journal article" date="2013" name="Genome Announc.">
        <title>Genome Sequence of the Pyrene- and Fluoranthene-Degrading Bacterium Cycloclasticus sp. Strain PY97M.</title>
        <authorList>
            <person name="Cui Z."/>
            <person name="Xu G."/>
            <person name="Li Q."/>
            <person name="Gao W."/>
            <person name="Zheng L."/>
        </authorList>
    </citation>
    <scope>NUCLEOTIDE SEQUENCE [LARGE SCALE GENOMIC DNA]</scope>
    <source>
        <strain evidence="1 2">PY97M</strain>
    </source>
</reference>
<dbReference type="InterPro" id="IPR012675">
    <property type="entry name" value="Beta-grasp_dom_sf"/>
</dbReference>
<dbReference type="EMBL" id="ASHL01000010">
    <property type="protein sequence ID" value="EPD12406.1"/>
    <property type="molecule type" value="Genomic_DNA"/>
</dbReference>
<evidence type="ECO:0000313" key="2">
    <source>
        <dbReference type="Proteomes" id="UP000015462"/>
    </source>
</evidence>
<sequence length="84" mass="9066">MPTITLKLFASLAKIAPENIGGEIRTVPIQAGDTITSIADRENLSHKTLHLVILNGTYIDKDKRDSTLLKDGDTLSLWPPVVGG</sequence>
<dbReference type="Pfam" id="PF02597">
    <property type="entry name" value="ThiS"/>
    <property type="match status" value="1"/>
</dbReference>
<dbReference type="Proteomes" id="UP000015462">
    <property type="component" value="Unassembled WGS sequence"/>
</dbReference>
<dbReference type="Gene3D" id="3.10.20.30">
    <property type="match status" value="1"/>
</dbReference>
<comment type="caution">
    <text evidence="1">The sequence shown here is derived from an EMBL/GenBank/DDBJ whole genome shotgun (WGS) entry which is preliminary data.</text>
</comment>
<dbReference type="SUPFAM" id="SSF54285">
    <property type="entry name" value="MoaD/ThiS"/>
    <property type="match status" value="1"/>
</dbReference>
<dbReference type="AlphaFoldDB" id="A0AB33YZJ1"/>
<accession>A0AB33YZJ1</accession>
<evidence type="ECO:0000313" key="1">
    <source>
        <dbReference type="EMBL" id="EPD12406.1"/>
    </source>
</evidence>
<proteinExistence type="predicted"/>
<protein>
    <submittedName>
        <fullName evidence="1">Molybdopterin converting factor, small subunit</fullName>
    </submittedName>
</protein>
<dbReference type="RefSeq" id="WP_015006919.1">
    <property type="nucleotide sequence ID" value="NZ_FQZJ01000001.1"/>
</dbReference>
<keyword evidence="2" id="KW-1185">Reference proteome</keyword>
<dbReference type="InterPro" id="IPR016155">
    <property type="entry name" value="Mopterin_synth/thiamin_S_b"/>
</dbReference>
<dbReference type="InterPro" id="IPR003749">
    <property type="entry name" value="ThiS/MoaD-like"/>
</dbReference>